<dbReference type="EMBL" id="JACAZE010000005">
    <property type="protein sequence ID" value="KAF7316664.1"/>
    <property type="molecule type" value="Genomic_DNA"/>
</dbReference>
<evidence type="ECO:0000313" key="3">
    <source>
        <dbReference type="Proteomes" id="UP000613580"/>
    </source>
</evidence>
<sequence length="69" mass="7572">MPSSEPTRQPTTQLGRVAMRASASGRDCWGSEVPFANARPATTTNPPRARTRHMSYNTNPFVALRVELA</sequence>
<evidence type="ECO:0000313" key="2">
    <source>
        <dbReference type="EMBL" id="KAF7316664.1"/>
    </source>
</evidence>
<keyword evidence="3" id="KW-1185">Reference proteome</keyword>
<proteinExistence type="predicted"/>
<reference evidence="2" key="1">
    <citation type="submission" date="2020-05" db="EMBL/GenBank/DDBJ databases">
        <title>Mycena genomes resolve the evolution of fungal bioluminescence.</title>
        <authorList>
            <person name="Tsai I.J."/>
        </authorList>
    </citation>
    <scope>NUCLEOTIDE SEQUENCE</scope>
    <source>
        <strain evidence="2">110903Hualien_Pintung</strain>
    </source>
</reference>
<accession>A0A8H6WFD5</accession>
<comment type="caution">
    <text evidence="2">The sequence shown here is derived from an EMBL/GenBank/DDBJ whole genome shotgun (WGS) entry which is preliminary data.</text>
</comment>
<dbReference type="AlphaFoldDB" id="A0A8H6WFD5"/>
<evidence type="ECO:0000256" key="1">
    <source>
        <dbReference type="SAM" id="MobiDB-lite"/>
    </source>
</evidence>
<feature type="compositionally biased region" description="Low complexity" evidence="1">
    <location>
        <begin position="34"/>
        <end position="48"/>
    </location>
</feature>
<feature type="region of interest" description="Disordered" evidence="1">
    <location>
        <begin position="34"/>
        <end position="56"/>
    </location>
</feature>
<organism evidence="2 3">
    <name type="scientific">Mycena chlorophos</name>
    <name type="common">Agaric fungus</name>
    <name type="synonym">Agaricus chlorophos</name>
    <dbReference type="NCBI Taxonomy" id="658473"/>
    <lineage>
        <taxon>Eukaryota</taxon>
        <taxon>Fungi</taxon>
        <taxon>Dikarya</taxon>
        <taxon>Basidiomycota</taxon>
        <taxon>Agaricomycotina</taxon>
        <taxon>Agaricomycetes</taxon>
        <taxon>Agaricomycetidae</taxon>
        <taxon>Agaricales</taxon>
        <taxon>Marasmiineae</taxon>
        <taxon>Mycenaceae</taxon>
        <taxon>Mycena</taxon>
    </lineage>
</organism>
<protein>
    <submittedName>
        <fullName evidence="2">Uncharacterized protein</fullName>
    </submittedName>
</protein>
<gene>
    <name evidence="2" type="ORF">HMN09_00399200</name>
</gene>
<dbReference type="Proteomes" id="UP000613580">
    <property type="component" value="Unassembled WGS sequence"/>
</dbReference>
<name>A0A8H6WFD5_MYCCL</name>